<sequence>MRMKLILPFFISALILAGHAKAQQQEVLPDSLSKTNIYGLRLGLDLSKLARTAFEDGYTGFEIQGDFRFSERFWAALELGTEEREWDEVNLQSRATGSYAKLGVDFNAYQNWIGMNNMIYFGLRYGFATFEQELLAYSIYTTDPTFPAELKTDPITYDGLSASWLELVFGVKTEVWNNIFLGVNLQLKRLLSEDRPENFDNLIIPGYNRTYDFSEFGAGYGFTVSYLIPIFRK</sequence>
<evidence type="ECO:0000313" key="3">
    <source>
        <dbReference type="Proteomes" id="UP000239800"/>
    </source>
</evidence>
<proteinExistence type="predicted"/>
<dbReference type="AlphaFoldDB" id="A0A2S7KNS4"/>
<dbReference type="EMBL" id="MQUB01000001">
    <property type="protein sequence ID" value="PQB04271.1"/>
    <property type="molecule type" value="Genomic_DNA"/>
</dbReference>
<gene>
    <name evidence="2" type="ORF">BST85_04670</name>
</gene>
<dbReference type="Proteomes" id="UP000239800">
    <property type="component" value="Unassembled WGS sequence"/>
</dbReference>
<dbReference type="OrthoDB" id="1199048at2"/>
<keyword evidence="1" id="KW-0732">Signal</keyword>
<reference evidence="2 3" key="1">
    <citation type="submission" date="2016-11" db="EMBL/GenBank/DDBJ databases">
        <title>Trade-off between light-utilization and light-protection in marine flavobacteria.</title>
        <authorList>
            <person name="Kumagai Y."/>
        </authorList>
    </citation>
    <scope>NUCLEOTIDE SEQUENCE [LARGE SCALE GENOMIC DNA]</scope>
    <source>
        <strain evidence="2 3">NBRC 107741</strain>
    </source>
</reference>
<organism evidence="2 3">
    <name type="scientific">Aureitalea marina</name>
    <dbReference type="NCBI Taxonomy" id="930804"/>
    <lineage>
        <taxon>Bacteria</taxon>
        <taxon>Pseudomonadati</taxon>
        <taxon>Bacteroidota</taxon>
        <taxon>Flavobacteriia</taxon>
        <taxon>Flavobacteriales</taxon>
        <taxon>Flavobacteriaceae</taxon>
        <taxon>Aureitalea</taxon>
    </lineage>
</organism>
<evidence type="ECO:0000313" key="2">
    <source>
        <dbReference type="EMBL" id="PQB04271.1"/>
    </source>
</evidence>
<dbReference type="InterPro" id="IPR046111">
    <property type="entry name" value="DUF6048"/>
</dbReference>
<accession>A0A2S7KNS4</accession>
<feature type="chain" id="PRO_5015590147" description="Outer membrane protein beta-barrel domain-containing protein" evidence="1">
    <location>
        <begin position="23"/>
        <end position="233"/>
    </location>
</feature>
<keyword evidence="3" id="KW-1185">Reference proteome</keyword>
<dbReference type="Pfam" id="PF19515">
    <property type="entry name" value="DUF6048"/>
    <property type="match status" value="1"/>
</dbReference>
<name>A0A2S7KNS4_9FLAO</name>
<protein>
    <recommendedName>
        <fullName evidence="4">Outer membrane protein beta-barrel domain-containing protein</fullName>
    </recommendedName>
</protein>
<dbReference type="RefSeq" id="WP_146090651.1">
    <property type="nucleotide sequence ID" value="NZ_MQUB01000001.1"/>
</dbReference>
<comment type="caution">
    <text evidence="2">The sequence shown here is derived from an EMBL/GenBank/DDBJ whole genome shotgun (WGS) entry which is preliminary data.</text>
</comment>
<evidence type="ECO:0008006" key="4">
    <source>
        <dbReference type="Google" id="ProtNLM"/>
    </source>
</evidence>
<evidence type="ECO:0000256" key="1">
    <source>
        <dbReference type="SAM" id="SignalP"/>
    </source>
</evidence>
<feature type="signal peptide" evidence="1">
    <location>
        <begin position="1"/>
        <end position="22"/>
    </location>
</feature>